<dbReference type="GO" id="GO:0030414">
    <property type="term" value="F:peptidase inhibitor activity"/>
    <property type="evidence" value="ECO:0007669"/>
    <property type="project" value="UniProtKB-KW"/>
</dbReference>
<keyword evidence="3" id="KW-0732">Signal</keyword>
<keyword evidence="1 6" id="KW-0646">Protease inhibitor</keyword>
<dbReference type="InterPro" id="IPR002919">
    <property type="entry name" value="TIL_dom"/>
</dbReference>
<dbReference type="PANTHER" id="PTHR23259:SF70">
    <property type="entry name" value="ACCESSORY GLAND PROTEIN ACP62F-RELATED"/>
    <property type="match status" value="1"/>
</dbReference>
<proteinExistence type="predicted"/>
<evidence type="ECO:0000313" key="6">
    <source>
        <dbReference type="RefSeq" id="XP_050557382.1"/>
    </source>
</evidence>
<sequence>MWKCAVLLSVCCLGLAAAQGLSDHVDTQPSHRPPCGKNEYFENCTFECPPEKTCANRLLHVYCADVEMPCIPQCVCKAGYYRNVAGGECIPEAECDCGPNETFNECVDECPPEKTCDTRQVYVGCLAIVRPCYPKCVCKEGYYRKTEGGECISDEECGPACGENEEYTECANPCIDDSCAAMGSLKPNCTEPCVPGCVCKKDNFRQNEYYPCWPKCYCAEHRDSPECK</sequence>
<feature type="domain" description="TIL" evidence="4">
    <location>
        <begin position="161"/>
        <end position="218"/>
    </location>
</feature>
<feature type="domain" description="TIL" evidence="4">
    <location>
        <begin position="97"/>
        <end position="157"/>
    </location>
</feature>
<feature type="signal peptide" evidence="3">
    <location>
        <begin position="1"/>
        <end position="18"/>
    </location>
</feature>
<keyword evidence="6" id="KW-0481">Metalloenzyme inhibitor</keyword>
<organism evidence="5 6">
    <name type="scientific">Spodoptera frugiperda</name>
    <name type="common">Fall armyworm</name>
    <dbReference type="NCBI Taxonomy" id="7108"/>
    <lineage>
        <taxon>Eukaryota</taxon>
        <taxon>Metazoa</taxon>
        <taxon>Ecdysozoa</taxon>
        <taxon>Arthropoda</taxon>
        <taxon>Hexapoda</taxon>
        <taxon>Insecta</taxon>
        <taxon>Pterygota</taxon>
        <taxon>Neoptera</taxon>
        <taxon>Endopterygota</taxon>
        <taxon>Lepidoptera</taxon>
        <taxon>Glossata</taxon>
        <taxon>Ditrysia</taxon>
        <taxon>Noctuoidea</taxon>
        <taxon>Noctuidae</taxon>
        <taxon>Amphipyrinae</taxon>
        <taxon>Spodoptera</taxon>
    </lineage>
</organism>
<dbReference type="PANTHER" id="PTHR23259">
    <property type="entry name" value="RIDDLE"/>
    <property type="match status" value="1"/>
</dbReference>
<dbReference type="Proteomes" id="UP000829999">
    <property type="component" value="Chromosome 20"/>
</dbReference>
<dbReference type="InterPro" id="IPR036084">
    <property type="entry name" value="Ser_inhib-like_sf"/>
</dbReference>
<dbReference type="AlphaFoldDB" id="A0A9R0E1C8"/>
<evidence type="ECO:0000256" key="3">
    <source>
        <dbReference type="SAM" id="SignalP"/>
    </source>
</evidence>
<dbReference type="Pfam" id="PF01826">
    <property type="entry name" value="TIL"/>
    <property type="match status" value="3"/>
</dbReference>
<keyword evidence="2" id="KW-1015">Disulfide bond</keyword>
<dbReference type="Gene3D" id="2.10.25.10">
    <property type="entry name" value="Laminin"/>
    <property type="match status" value="3"/>
</dbReference>
<dbReference type="RefSeq" id="XP_050557382.1">
    <property type="nucleotide sequence ID" value="XM_050701425.1"/>
</dbReference>
<keyword evidence="6" id="KW-0483">Metalloprotease inhibitor</keyword>
<reference evidence="6" key="1">
    <citation type="submission" date="2025-08" db="UniProtKB">
        <authorList>
            <consortium name="RefSeq"/>
        </authorList>
    </citation>
    <scope>IDENTIFICATION</scope>
    <source>
        <tissue evidence="6">Whole larval tissue</tissue>
    </source>
</reference>
<name>A0A9R0E1C8_SPOFR</name>
<evidence type="ECO:0000313" key="5">
    <source>
        <dbReference type="Proteomes" id="UP000829999"/>
    </source>
</evidence>
<dbReference type="OrthoDB" id="6236007at2759"/>
<accession>A0A9R0E1C8</accession>
<keyword evidence="5" id="KW-1185">Reference proteome</keyword>
<evidence type="ECO:0000259" key="4">
    <source>
        <dbReference type="Pfam" id="PF01826"/>
    </source>
</evidence>
<evidence type="ECO:0000256" key="1">
    <source>
        <dbReference type="ARBA" id="ARBA00022690"/>
    </source>
</evidence>
<protein>
    <submittedName>
        <fullName evidence="6">Inducible metalloproteinase inhibitor protein isoform X1</fullName>
    </submittedName>
</protein>
<gene>
    <name evidence="6" type="primary">LOC118282464</name>
</gene>
<feature type="domain" description="TIL" evidence="4">
    <location>
        <begin position="35"/>
        <end position="95"/>
    </location>
</feature>
<dbReference type="GeneID" id="118282464"/>
<feature type="chain" id="PRO_5040156356" evidence="3">
    <location>
        <begin position="19"/>
        <end position="228"/>
    </location>
</feature>
<dbReference type="InterPro" id="IPR051368">
    <property type="entry name" value="SerProtInhib-TIL_Domain"/>
</dbReference>
<dbReference type="SUPFAM" id="SSF57567">
    <property type="entry name" value="Serine protease inhibitors"/>
    <property type="match status" value="3"/>
</dbReference>
<dbReference type="CDD" id="cd19941">
    <property type="entry name" value="TIL"/>
    <property type="match status" value="3"/>
</dbReference>
<evidence type="ECO:0000256" key="2">
    <source>
        <dbReference type="ARBA" id="ARBA00023157"/>
    </source>
</evidence>